<sequence>MKRLLLTITFLFASGIANAADLLTVYDTAARNNPTISAAAASLAATREDRPQAMAGLLPNISAGGTLRRKRFKNINPSQSANYSTDKLASITLTQPLFRYDSWIALKQANSTIAAAEADYSAAQQVLIVDAAERYFAILGAQDNLEFAEAEKSAISRQLDEAKQRFEVGLIAITDVKAAQARYDISVSQQILAVSELEGTRDALRELSGEYFENIFQLRKNLQLTRPEPDSAEHWVERAKQQNLQVLSAQASSEAARQEMRRQRAGHLPTLDLNASASYQDVNFGGIAQIERQDSEIGLQLNIPIYQGGLTNSRTRQTRRLFEQATQNLQQAVRAAELETRNAWRGIRTDIAQVNALGESLESTRVAVEAEEAGFEVGTRTIVDVLNAQREHYLARLNYARARYQYVLDQLRLKRAAGILSREDLVEINLALQNSPE</sequence>
<dbReference type="NCBIfam" id="TIGR01844">
    <property type="entry name" value="type_I_sec_TolC"/>
    <property type="match status" value="1"/>
</dbReference>
<comment type="subcellular location">
    <subcellularLocation>
        <location evidence="1">Cell outer membrane</location>
    </subcellularLocation>
</comment>
<dbReference type="PANTHER" id="PTHR30026:SF20">
    <property type="entry name" value="OUTER MEMBRANE PROTEIN TOLC"/>
    <property type="match status" value="1"/>
</dbReference>
<keyword evidence="6" id="KW-0998">Cell outer membrane</keyword>
<keyword evidence="7" id="KW-0175">Coiled coil</keyword>
<dbReference type="InterPro" id="IPR051906">
    <property type="entry name" value="TolC-like"/>
</dbReference>
<dbReference type="GO" id="GO:0015562">
    <property type="term" value="F:efflux transmembrane transporter activity"/>
    <property type="evidence" value="ECO:0007669"/>
    <property type="project" value="InterPro"/>
</dbReference>
<accession>A0A3B0YU11</accession>
<evidence type="ECO:0000256" key="1">
    <source>
        <dbReference type="ARBA" id="ARBA00004442"/>
    </source>
</evidence>
<protein>
    <submittedName>
        <fullName evidence="8">Outer membrane channel TolC (OpmH)</fullName>
    </submittedName>
</protein>
<keyword evidence="3" id="KW-1134">Transmembrane beta strand</keyword>
<keyword evidence="4" id="KW-0812">Transmembrane</keyword>
<feature type="coiled-coil region" evidence="7">
    <location>
        <begin position="106"/>
        <end position="165"/>
    </location>
</feature>
<dbReference type="InterPro" id="IPR010130">
    <property type="entry name" value="T1SS_OMP_TolC"/>
</dbReference>
<evidence type="ECO:0000256" key="4">
    <source>
        <dbReference type="ARBA" id="ARBA00022692"/>
    </source>
</evidence>
<evidence type="ECO:0000256" key="6">
    <source>
        <dbReference type="ARBA" id="ARBA00023237"/>
    </source>
</evidence>
<evidence type="ECO:0000256" key="2">
    <source>
        <dbReference type="ARBA" id="ARBA00022448"/>
    </source>
</evidence>
<reference evidence="8" key="1">
    <citation type="submission" date="2018-06" db="EMBL/GenBank/DDBJ databases">
        <authorList>
            <person name="Zhirakovskaya E."/>
        </authorList>
    </citation>
    <scope>NUCLEOTIDE SEQUENCE</scope>
</reference>
<keyword evidence="5" id="KW-0472">Membrane</keyword>
<keyword evidence="2" id="KW-0813">Transport</keyword>
<evidence type="ECO:0000256" key="7">
    <source>
        <dbReference type="SAM" id="Coils"/>
    </source>
</evidence>
<dbReference type="GO" id="GO:0015288">
    <property type="term" value="F:porin activity"/>
    <property type="evidence" value="ECO:0007669"/>
    <property type="project" value="TreeGrafter"/>
</dbReference>
<organism evidence="8">
    <name type="scientific">hydrothermal vent metagenome</name>
    <dbReference type="NCBI Taxonomy" id="652676"/>
    <lineage>
        <taxon>unclassified sequences</taxon>
        <taxon>metagenomes</taxon>
        <taxon>ecological metagenomes</taxon>
    </lineage>
</organism>
<evidence type="ECO:0000313" key="8">
    <source>
        <dbReference type="EMBL" id="VAW78947.1"/>
    </source>
</evidence>
<dbReference type="GO" id="GO:1990281">
    <property type="term" value="C:efflux pump complex"/>
    <property type="evidence" value="ECO:0007669"/>
    <property type="project" value="TreeGrafter"/>
</dbReference>
<dbReference type="SUPFAM" id="SSF56954">
    <property type="entry name" value="Outer membrane efflux proteins (OEP)"/>
    <property type="match status" value="1"/>
</dbReference>
<dbReference type="Gene3D" id="1.20.1600.10">
    <property type="entry name" value="Outer membrane efflux proteins (OEP)"/>
    <property type="match status" value="1"/>
</dbReference>
<name>A0A3B0YU11_9ZZZZ</name>
<dbReference type="PANTHER" id="PTHR30026">
    <property type="entry name" value="OUTER MEMBRANE PROTEIN TOLC"/>
    <property type="match status" value="1"/>
</dbReference>
<evidence type="ECO:0000256" key="3">
    <source>
        <dbReference type="ARBA" id="ARBA00022452"/>
    </source>
</evidence>
<dbReference type="GO" id="GO:0009279">
    <property type="term" value="C:cell outer membrane"/>
    <property type="evidence" value="ECO:0007669"/>
    <property type="project" value="UniProtKB-SubCell"/>
</dbReference>
<dbReference type="EMBL" id="UOFN01000104">
    <property type="protein sequence ID" value="VAW78947.1"/>
    <property type="molecule type" value="Genomic_DNA"/>
</dbReference>
<evidence type="ECO:0000256" key="5">
    <source>
        <dbReference type="ARBA" id="ARBA00023136"/>
    </source>
</evidence>
<gene>
    <name evidence="8" type="ORF">MNBD_GAMMA15-989</name>
</gene>
<dbReference type="InterPro" id="IPR003423">
    <property type="entry name" value="OMP_efflux"/>
</dbReference>
<dbReference type="Pfam" id="PF02321">
    <property type="entry name" value="OEP"/>
    <property type="match status" value="2"/>
</dbReference>
<dbReference type="AlphaFoldDB" id="A0A3B0YU11"/>
<proteinExistence type="predicted"/>